<evidence type="ECO:0000256" key="1">
    <source>
        <dbReference type="SAM" id="MobiDB-lite"/>
    </source>
</evidence>
<gene>
    <name evidence="2" type="ORF">O181_070102</name>
</gene>
<accession>A0A9Q3F5B8</accession>
<keyword evidence="3" id="KW-1185">Reference proteome</keyword>
<feature type="compositionally biased region" description="Basic and acidic residues" evidence="1">
    <location>
        <begin position="79"/>
        <end position="95"/>
    </location>
</feature>
<evidence type="ECO:0000313" key="2">
    <source>
        <dbReference type="EMBL" id="MBW0530387.1"/>
    </source>
</evidence>
<dbReference type="Proteomes" id="UP000765509">
    <property type="component" value="Unassembled WGS sequence"/>
</dbReference>
<evidence type="ECO:0000313" key="3">
    <source>
        <dbReference type="Proteomes" id="UP000765509"/>
    </source>
</evidence>
<reference evidence="2" key="1">
    <citation type="submission" date="2021-03" db="EMBL/GenBank/DDBJ databases">
        <title>Draft genome sequence of rust myrtle Austropuccinia psidii MF-1, a brazilian biotype.</title>
        <authorList>
            <person name="Quecine M.C."/>
            <person name="Pachon D.M.R."/>
            <person name="Bonatelli M.L."/>
            <person name="Correr F.H."/>
            <person name="Franceschini L.M."/>
            <person name="Leite T.F."/>
            <person name="Margarido G.R.A."/>
            <person name="Almeida C.A."/>
            <person name="Ferrarezi J.A."/>
            <person name="Labate C.A."/>
        </authorList>
    </citation>
    <scope>NUCLEOTIDE SEQUENCE</scope>
    <source>
        <strain evidence="2">MF-1</strain>
    </source>
</reference>
<name>A0A9Q3F5B8_9BASI</name>
<protein>
    <submittedName>
        <fullName evidence="2">Uncharacterized protein</fullName>
    </submittedName>
</protein>
<organism evidence="2 3">
    <name type="scientific">Austropuccinia psidii MF-1</name>
    <dbReference type="NCBI Taxonomy" id="1389203"/>
    <lineage>
        <taxon>Eukaryota</taxon>
        <taxon>Fungi</taxon>
        <taxon>Dikarya</taxon>
        <taxon>Basidiomycota</taxon>
        <taxon>Pucciniomycotina</taxon>
        <taxon>Pucciniomycetes</taxon>
        <taxon>Pucciniales</taxon>
        <taxon>Sphaerophragmiaceae</taxon>
        <taxon>Austropuccinia</taxon>
    </lineage>
</organism>
<feature type="region of interest" description="Disordered" evidence="1">
    <location>
        <begin position="79"/>
        <end position="105"/>
    </location>
</feature>
<proteinExistence type="predicted"/>
<sequence>MNTKKSKPIIAVLERKMEMQDNQFRDQIRDGMKYQCKKDQRQEELCFMESNENKDINMLELNEVKELKLLKLYFKREQQKEASECENSRDERGYELHQLQMETQT</sequence>
<comment type="caution">
    <text evidence="2">The sequence shown here is derived from an EMBL/GenBank/DDBJ whole genome shotgun (WGS) entry which is preliminary data.</text>
</comment>
<dbReference type="AlphaFoldDB" id="A0A9Q3F5B8"/>
<dbReference type="EMBL" id="AVOT02035955">
    <property type="protein sequence ID" value="MBW0530387.1"/>
    <property type="molecule type" value="Genomic_DNA"/>
</dbReference>